<keyword evidence="1" id="KW-0472">Membrane</keyword>
<dbReference type="AlphaFoldDB" id="A0AAW5VBT8"/>
<name>A0AAW5VBT8_9LEPT</name>
<sequence length="211" mass="25152">MQKENEIYPIQKVYRLNSKNKQLNVKKYLNSVIYILLLTILTFNLFSCYQYKFNSIIKVKIDKKFEENSNINVIFGDGFLIRNGYNQGMKGIYSELKNCNLSTITIKYQFLKYKFLNYKSEEKFPLNERKIDLNLMIDNFEDNNEDISEAELIAYSEHRNDLLFRIQFNMTRSIAPLYKTFYYHDPGMETGSNLGKEICKLIQENDKKIKK</sequence>
<evidence type="ECO:0000256" key="1">
    <source>
        <dbReference type="SAM" id="Phobius"/>
    </source>
</evidence>
<proteinExistence type="predicted"/>
<protein>
    <recommendedName>
        <fullName evidence="4">Lipoprotein</fullName>
    </recommendedName>
</protein>
<gene>
    <name evidence="2" type="ORF">ND810_18985</name>
</gene>
<dbReference type="EMBL" id="JAMQQD010000017">
    <property type="protein sequence ID" value="MCW7517261.1"/>
    <property type="molecule type" value="Genomic_DNA"/>
</dbReference>
<feature type="transmembrane region" description="Helical" evidence="1">
    <location>
        <begin position="28"/>
        <end position="46"/>
    </location>
</feature>
<keyword evidence="1" id="KW-1133">Transmembrane helix</keyword>
<reference evidence="2" key="1">
    <citation type="submission" date="2022-06" db="EMBL/GenBank/DDBJ databases">
        <title>Leptospira isolates from biofilms formed at urban environments.</title>
        <authorList>
            <person name="Ribeiro P.S."/>
            <person name="Sousa T."/>
            <person name="Carvalho N."/>
            <person name="Aburjaile F."/>
            <person name="Neves F."/>
            <person name="Oliveira D."/>
            <person name="Blanco L."/>
            <person name="Lima J."/>
            <person name="Costa F."/>
            <person name="Brenig B."/>
            <person name="Soares S."/>
            <person name="Ramos R."/>
            <person name="Goes-Neto A."/>
            <person name="Matiuzzi M."/>
            <person name="Azevedo V."/>
            <person name="Ristow P."/>
        </authorList>
    </citation>
    <scope>NUCLEOTIDE SEQUENCE</scope>
    <source>
        <strain evidence="2">VSF7</strain>
    </source>
</reference>
<comment type="caution">
    <text evidence="2">The sequence shown here is derived from an EMBL/GenBank/DDBJ whole genome shotgun (WGS) entry which is preliminary data.</text>
</comment>
<dbReference type="Proteomes" id="UP001209694">
    <property type="component" value="Unassembled WGS sequence"/>
</dbReference>
<organism evidence="2 3">
    <name type="scientific">Leptospira levettii</name>
    <dbReference type="NCBI Taxonomy" id="2023178"/>
    <lineage>
        <taxon>Bacteria</taxon>
        <taxon>Pseudomonadati</taxon>
        <taxon>Spirochaetota</taxon>
        <taxon>Spirochaetia</taxon>
        <taxon>Leptospirales</taxon>
        <taxon>Leptospiraceae</taxon>
        <taxon>Leptospira</taxon>
    </lineage>
</organism>
<evidence type="ECO:0008006" key="4">
    <source>
        <dbReference type="Google" id="ProtNLM"/>
    </source>
</evidence>
<keyword evidence="1" id="KW-0812">Transmembrane</keyword>
<evidence type="ECO:0000313" key="3">
    <source>
        <dbReference type="Proteomes" id="UP001209694"/>
    </source>
</evidence>
<evidence type="ECO:0000313" key="2">
    <source>
        <dbReference type="EMBL" id="MCW7517261.1"/>
    </source>
</evidence>
<dbReference type="RefSeq" id="WP_265356620.1">
    <property type="nucleotide sequence ID" value="NZ_JAMQPS010000016.1"/>
</dbReference>
<accession>A0AAW5VBT8</accession>